<dbReference type="AlphaFoldDB" id="A0A8S1ZDJ0"/>
<dbReference type="Proteomes" id="UP000682877">
    <property type="component" value="Chromosome 1"/>
</dbReference>
<reference evidence="1" key="1">
    <citation type="submission" date="2021-01" db="EMBL/GenBank/DDBJ databases">
        <authorList>
            <person name="Bezrukov I."/>
        </authorList>
    </citation>
    <scope>NUCLEOTIDE SEQUENCE</scope>
</reference>
<protein>
    <submittedName>
        <fullName evidence="1">Uncharacterized protein</fullName>
    </submittedName>
</protein>
<evidence type="ECO:0000313" key="2">
    <source>
        <dbReference type="Proteomes" id="UP000682877"/>
    </source>
</evidence>
<evidence type="ECO:0000313" key="1">
    <source>
        <dbReference type="EMBL" id="CAE5957615.1"/>
    </source>
</evidence>
<proteinExistence type="predicted"/>
<sequence length="209" mass="23031">MVFIPEDLLIHIIRRVSAEGFRFLGPFIAASKQTNNAAFSKEVLLAVDLSEFLLNTSLANKDSVYRPFFMRCVEAGNGHANQLEGLRILCQEGPSEAAFSMLNLASPASRFAPFVIGVFRICSGDFETGMASMLKLWDLVGSLDEAVQMADLVIMQIATMGTAESGLYNNTHSYPLLDVPHCTYITCAADSVCEECFTFWYSLIVRSIC</sequence>
<dbReference type="EMBL" id="LR999451">
    <property type="protein sequence ID" value="CAE5957615.1"/>
    <property type="molecule type" value="Genomic_DNA"/>
</dbReference>
<organism evidence="1 2">
    <name type="scientific">Arabidopsis arenosa</name>
    <name type="common">Sand rock-cress</name>
    <name type="synonym">Cardaminopsis arenosa</name>
    <dbReference type="NCBI Taxonomy" id="38785"/>
    <lineage>
        <taxon>Eukaryota</taxon>
        <taxon>Viridiplantae</taxon>
        <taxon>Streptophyta</taxon>
        <taxon>Embryophyta</taxon>
        <taxon>Tracheophyta</taxon>
        <taxon>Spermatophyta</taxon>
        <taxon>Magnoliopsida</taxon>
        <taxon>eudicotyledons</taxon>
        <taxon>Gunneridae</taxon>
        <taxon>Pentapetalae</taxon>
        <taxon>rosids</taxon>
        <taxon>malvids</taxon>
        <taxon>Brassicales</taxon>
        <taxon>Brassicaceae</taxon>
        <taxon>Camelineae</taxon>
        <taxon>Arabidopsis</taxon>
    </lineage>
</organism>
<name>A0A8S1ZDJ0_ARAAE</name>
<gene>
    <name evidence="1" type="ORF">AARE701A_LOCUS1308</name>
</gene>
<keyword evidence="2" id="KW-1185">Reference proteome</keyword>
<accession>A0A8S1ZDJ0</accession>